<comment type="similarity">
    <text evidence="1 4">Belongs to the D-isomer specific 2-hydroxyacid dehydrogenase family.</text>
</comment>
<dbReference type="SUPFAM" id="SSF51735">
    <property type="entry name" value="NAD(P)-binding Rossmann-fold domains"/>
    <property type="match status" value="1"/>
</dbReference>
<dbReference type="RefSeq" id="WP_208602089.1">
    <property type="nucleotide sequence ID" value="NZ_FMHY01000002.1"/>
</dbReference>
<dbReference type="CDD" id="cd12171">
    <property type="entry name" value="2-Hacid_dh_10"/>
    <property type="match status" value="1"/>
</dbReference>
<evidence type="ECO:0000256" key="4">
    <source>
        <dbReference type="RuleBase" id="RU003719"/>
    </source>
</evidence>
<dbReference type="Pfam" id="PF00389">
    <property type="entry name" value="2-Hacid_dh"/>
    <property type="match status" value="1"/>
</dbReference>
<dbReference type="InterPro" id="IPR006139">
    <property type="entry name" value="D-isomer_2_OHA_DH_cat_dom"/>
</dbReference>
<dbReference type="InterPro" id="IPR036291">
    <property type="entry name" value="NAD(P)-bd_dom_sf"/>
</dbReference>
<keyword evidence="2 4" id="KW-0560">Oxidoreductase</keyword>
<dbReference type="PANTHER" id="PTHR42789">
    <property type="entry name" value="D-ISOMER SPECIFIC 2-HYDROXYACID DEHYDROGENASE FAMILY PROTEIN (AFU_ORTHOLOGUE AFUA_6G10090)"/>
    <property type="match status" value="1"/>
</dbReference>
<feature type="domain" description="D-isomer specific 2-hydroxyacid dehydrogenase catalytic" evidence="5">
    <location>
        <begin position="51"/>
        <end position="330"/>
    </location>
</feature>
<evidence type="ECO:0000259" key="6">
    <source>
        <dbReference type="Pfam" id="PF02826"/>
    </source>
</evidence>
<dbReference type="Proteomes" id="UP000199696">
    <property type="component" value="Unassembled WGS sequence"/>
</dbReference>
<evidence type="ECO:0000259" key="5">
    <source>
        <dbReference type="Pfam" id="PF00389"/>
    </source>
</evidence>
<dbReference type="Gene3D" id="3.40.50.720">
    <property type="entry name" value="NAD(P)-binding Rossmann-like Domain"/>
    <property type="match status" value="2"/>
</dbReference>
<proteinExistence type="inferred from homology"/>
<dbReference type="GO" id="GO:0051287">
    <property type="term" value="F:NAD binding"/>
    <property type="evidence" value="ECO:0007669"/>
    <property type="project" value="InterPro"/>
</dbReference>
<evidence type="ECO:0000256" key="2">
    <source>
        <dbReference type="ARBA" id="ARBA00023002"/>
    </source>
</evidence>
<evidence type="ECO:0000256" key="3">
    <source>
        <dbReference type="ARBA" id="ARBA00023027"/>
    </source>
</evidence>
<dbReference type="STRING" id="227316.GA0070604_3414"/>
<organism evidence="7 8">
    <name type="scientific">Micromonospora eburnea</name>
    <dbReference type="NCBI Taxonomy" id="227316"/>
    <lineage>
        <taxon>Bacteria</taxon>
        <taxon>Bacillati</taxon>
        <taxon>Actinomycetota</taxon>
        <taxon>Actinomycetes</taxon>
        <taxon>Micromonosporales</taxon>
        <taxon>Micromonosporaceae</taxon>
        <taxon>Micromonospora</taxon>
    </lineage>
</organism>
<dbReference type="SUPFAM" id="SSF52283">
    <property type="entry name" value="Formate/glycerate dehydrogenase catalytic domain-like"/>
    <property type="match status" value="1"/>
</dbReference>
<dbReference type="AlphaFoldDB" id="A0A1C6URD7"/>
<protein>
    <submittedName>
        <fullName evidence="7">D-3-phosphoglycerate dehydrogenase</fullName>
    </submittedName>
</protein>
<dbReference type="PROSITE" id="PS00671">
    <property type="entry name" value="D_2_HYDROXYACID_DH_3"/>
    <property type="match status" value="1"/>
</dbReference>
<accession>A0A1C6URD7</accession>
<name>A0A1C6URD7_9ACTN</name>
<evidence type="ECO:0000313" key="7">
    <source>
        <dbReference type="EMBL" id="SCL56443.1"/>
    </source>
</evidence>
<dbReference type="Pfam" id="PF02826">
    <property type="entry name" value="2-Hacid_dh_C"/>
    <property type="match status" value="1"/>
</dbReference>
<dbReference type="PANTHER" id="PTHR42789:SF1">
    <property type="entry name" value="D-ISOMER SPECIFIC 2-HYDROXYACID DEHYDROGENASE FAMILY PROTEIN (AFU_ORTHOLOGUE AFUA_6G10090)"/>
    <property type="match status" value="1"/>
</dbReference>
<gene>
    <name evidence="7" type="ORF">GA0070604_3414</name>
</gene>
<reference evidence="8" key="1">
    <citation type="submission" date="2016-06" db="EMBL/GenBank/DDBJ databases">
        <authorList>
            <person name="Varghese N."/>
            <person name="Submissions Spin"/>
        </authorList>
    </citation>
    <scope>NUCLEOTIDE SEQUENCE [LARGE SCALE GENOMIC DNA]</scope>
    <source>
        <strain evidence="8">DSM 44814</strain>
    </source>
</reference>
<keyword evidence="8" id="KW-1185">Reference proteome</keyword>
<dbReference type="GO" id="GO:0016616">
    <property type="term" value="F:oxidoreductase activity, acting on the CH-OH group of donors, NAD or NADP as acceptor"/>
    <property type="evidence" value="ECO:0007669"/>
    <property type="project" value="InterPro"/>
</dbReference>
<feature type="domain" description="D-isomer specific 2-hydroxyacid dehydrogenase NAD-binding" evidence="6">
    <location>
        <begin position="126"/>
        <end position="303"/>
    </location>
</feature>
<evidence type="ECO:0000313" key="8">
    <source>
        <dbReference type="Proteomes" id="UP000199696"/>
    </source>
</evidence>
<dbReference type="EMBL" id="FMHY01000002">
    <property type="protein sequence ID" value="SCL56443.1"/>
    <property type="molecule type" value="Genomic_DNA"/>
</dbReference>
<keyword evidence="3" id="KW-0520">NAD</keyword>
<sequence length="349" mass="36125">MTRVLVAGDHFVTPALVVDALDRFTNLDIVTHSGPWPHTPFGRVGEVDEASDIEDELIDLLPGVEVVITQMAPFTERVLAAAPTLKLIVVTRGGPVNVNLAAAKARGIEVRSTPGRNAAAAAEHTIALLLAALRMIPATHASVLAGQWRSDLYALDAVGSELGGATVGLVGFGAIGRRVARILRAFDATVLVHDPYADPAALDGAESVALDELLSRSQVLSLHARLTAETRGMIGAKELAQLPHGAVLVNSARGGLLDYAAVAAALESGRLRAAAFDVFDVEPLPADSPLRTAPNAVLTPHLAGATVQTARRAAEQAADALAAWLTGATVPPAYVDVAPGITTPNPGSR</sequence>
<dbReference type="InterPro" id="IPR050857">
    <property type="entry name" value="D-2-hydroxyacid_DH"/>
</dbReference>
<evidence type="ECO:0000256" key="1">
    <source>
        <dbReference type="ARBA" id="ARBA00005854"/>
    </source>
</evidence>
<dbReference type="InterPro" id="IPR006140">
    <property type="entry name" value="D-isomer_DH_NAD-bd"/>
</dbReference>
<dbReference type="InterPro" id="IPR029753">
    <property type="entry name" value="D-isomer_DH_CS"/>
</dbReference>